<dbReference type="Pfam" id="PF02896">
    <property type="entry name" value="PEP-utilizers_C"/>
    <property type="match status" value="1"/>
</dbReference>
<dbReference type="InterPro" id="IPR036618">
    <property type="entry name" value="PtsI_HPr-bd_sf"/>
</dbReference>
<evidence type="ECO:0000256" key="11">
    <source>
        <dbReference type="ARBA" id="ARBA00022723"/>
    </source>
</evidence>
<dbReference type="SUPFAM" id="SSF47831">
    <property type="entry name" value="Enzyme I of the PEP:sugar phosphotransferase system HPr-binding (sub)domain"/>
    <property type="match status" value="1"/>
</dbReference>
<dbReference type="GO" id="GO:0005737">
    <property type="term" value="C:cytoplasm"/>
    <property type="evidence" value="ECO:0007669"/>
    <property type="project" value="UniProtKB-SubCell"/>
</dbReference>
<dbReference type="InterPro" id="IPR001020">
    <property type="entry name" value="PTS_HPr_His_P_site"/>
</dbReference>
<feature type="compositionally biased region" description="Low complexity" evidence="15">
    <location>
        <begin position="262"/>
        <end position="271"/>
    </location>
</feature>
<reference evidence="18 19" key="1">
    <citation type="submission" date="2020-10" db="EMBL/GenBank/DDBJ databases">
        <title>Connecting structure to function with the recovery of over 1000 high-quality activated sludge metagenome-assembled genomes encoding full-length rRNA genes using long-read sequencing.</title>
        <authorList>
            <person name="Singleton C.M."/>
            <person name="Petriglieri F."/>
            <person name="Kristensen J.M."/>
            <person name="Kirkegaard R.H."/>
            <person name="Michaelsen T.Y."/>
            <person name="Andersen M.H."/>
            <person name="Karst S.M."/>
            <person name="Dueholm M.S."/>
            <person name="Nielsen P.H."/>
            <person name="Albertsen M."/>
        </authorList>
    </citation>
    <scope>NUCLEOTIDE SEQUENCE [LARGE SCALE GENOMIC DNA]</scope>
    <source>
        <strain evidence="18">Fred_18-Q3-R57-64_BAT3C.720</strain>
    </source>
</reference>
<dbReference type="Gene3D" id="3.50.30.10">
    <property type="entry name" value="Phosphohistidine domain"/>
    <property type="match status" value="1"/>
</dbReference>
<feature type="domain" description="HPr" evidence="17">
    <location>
        <begin position="167"/>
        <end position="254"/>
    </location>
</feature>
<dbReference type="SUPFAM" id="SSF51261">
    <property type="entry name" value="Duplicated hybrid motif"/>
    <property type="match status" value="1"/>
</dbReference>
<dbReference type="GO" id="GO:0016301">
    <property type="term" value="F:kinase activity"/>
    <property type="evidence" value="ECO:0007669"/>
    <property type="project" value="UniProtKB-KW"/>
</dbReference>
<dbReference type="InterPro" id="IPR015813">
    <property type="entry name" value="Pyrv/PenolPyrv_kinase-like_dom"/>
</dbReference>
<dbReference type="Pfam" id="PF05524">
    <property type="entry name" value="PEP-utilisers_N"/>
    <property type="match status" value="1"/>
</dbReference>
<evidence type="ECO:0000259" key="16">
    <source>
        <dbReference type="PROSITE" id="PS51093"/>
    </source>
</evidence>
<dbReference type="SUPFAM" id="SSF55594">
    <property type="entry name" value="HPr-like"/>
    <property type="match status" value="1"/>
</dbReference>
<keyword evidence="12" id="KW-0418">Kinase</keyword>
<evidence type="ECO:0000256" key="3">
    <source>
        <dbReference type="ARBA" id="ARBA00004496"/>
    </source>
</evidence>
<evidence type="ECO:0000256" key="7">
    <source>
        <dbReference type="ARBA" id="ARBA00022490"/>
    </source>
</evidence>
<keyword evidence="10" id="KW-0598">Phosphotransferase system</keyword>
<dbReference type="PANTHER" id="PTHR46244:SF6">
    <property type="entry name" value="PHOSPHOENOLPYRUVATE-PROTEIN PHOSPHOTRANSFERASE"/>
    <property type="match status" value="1"/>
</dbReference>
<evidence type="ECO:0000256" key="9">
    <source>
        <dbReference type="ARBA" id="ARBA00022679"/>
    </source>
</evidence>
<dbReference type="InterPro" id="IPR036637">
    <property type="entry name" value="Phosphohistidine_dom_sf"/>
</dbReference>
<comment type="caution">
    <text evidence="18">The sequence shown here is derived from an EMBL/GenBank/DDBJ whole genome shotgun (WGS) entry which is preliminary data.</text>
</comment>
<sequence length="845" mass="88008">MAVVELKAPVDGVILPLEQVPDPVFSQKMVGDGVSIDPLSEVLVAPCAGTITQLHHAGHAVTVTSAEGLEVLLHIGLDTVALKGEGFTAKVEVGQQVACGDPLIAFDADYLATHAKSLLTLMIVTNGEVVAELKAHRGKVRAGQDVCLTLTLAGAAAGAQEVHGKRVVSQSIVIANPSGLHARPAAVLASLAKQFKSKVLLQRGDDQANAKSLTAVMGIAIGHGDKVVLIAEGPDAQQAIDTISPELAAGLGDEGSRPAPAPATATTEPDPARAPAPRPQSGDANLLLGVAASPGLGVGKVYQLRREEVQVAESGDADPGRERRKLEDALERGKNELEALQNELKAQADAKKAAIFAAHQELLDDPGLLDIAESAMAKGKSAAWAWQRAYLTLAEKLAGLKNEVMAGRAADLRDVGRRVLGILTGQAVQAPRPPAGSILIAEDLAPSDTAKLNPAEVFGFATVGGGATSHVAILARALDIPAIAGIDPRALDLPDGADVILDGGKGQLRIHPDPAEVLRISEVKLRMAAKKAADLAAACAPANTTDGHHIEVVANIGGLADAQKGMLLGAEGVGLLRSEFLYLDRASAPSEDEQTAIYAEIARALAGRPLIIRTLDVGGDKPLPYLPMPREENPFLGIRGVRIGLDRPEILRTQVRAILRAGKGQQIRMMFPMIATLDEIRSVKGLVEEERARLPDADPVELGIMVEVPSAAILARQFAREVSFFSIGTNDLTQYTLAMDRGHPKLAAKADAMNPAVLQLIALTVQGANAEGKWVGVCGGVASDPQAVPILVGLGVRELSVSVPAIPAVKAAVRQYSLAECQALAQQALAQGTAAEVRALVASDY</sequence>
<evidence type="ECO:0000256" key="8">
    <source>
        <dbReference type="ARBA" id="ARBA00022597"/>
    </source>
</evidence>
<evidence type="ECO:0000256" key="2">
    <source>
        <dbReference type="ARBA" id="ARBA00001946"/>
    </source>
</evidence>
<comment type="subcellular location">
    <subcellularLocation>
        <location evidence="3">Cytoplasm</location>
    </subcellularLocation>
</comment>
<accession>A0A935T8Y9</accession>
<dbReference type="Pfam" id="PF00381">
    <property type="entry name" value="PTS-HPr"/>
    <property type="match status" value="1"/>
</dbReference>
<keyword evidence="8" id="KW-0762">Sugar transport</keyword>
<dbReference type="GO" id="GO:0008965">
    <property type="term" value="F:phosphoenolpyruvate-protein phosphotransferase activity"/>
    <property type="evidence" value="ECO:0007669"/>
    <property type="project" value="UniProtKB-EC"/>
</dbReference>
<feature type="region of interest" description="Disordered" evidence="15">
    <location>
        <begin position="248"/>
        <end position="285"/>
    </location>
</feature>
<evidence type="ECO:0000259" key="17">
    <source>
        <dbReference type="PROSITE" id="PS51350"/>
    </source>
</evidence>
<dbReference type="InterPro" id="IPR008731">
    <property type="entry name" value="PTS_EIN"/>
</dbReference>
<dbReference type="InterPro" id="IPR035895">
    <property type="entry name" value="HPr-like_sf"/>
</dbReference>
<dbReference type="InterPro" id="IPR000032">
    <property type="entry name" value="HPr-like"/>
</dbReference>
<dbReference type="NCBIfam" id="TIGR01417">
    <property type="entry name" value="PTS_I_fam"/>
    <property type="match status" value="1"/>
</dbReference>
<evidence type="ECO:0000313" key="19">
    <source>
        <dbReference type="Proteomes" id="UP000706151"/>
    </source>
</evidence>
<dbReference type="NCBIfam" id="TIGR01003">
    <property type="entry name" value="PTS_HPr_family"/>
    <property type="match status" value="1"/>
</dbReference>
<evidence type="ECO:0000256" key="4">
    <source>
        <dbReference type="ARBA" id="ARBA00007837"/>
    </source>
</evidence>
<dbReference type="GO" id="GO:0046872">
    <property type="term" value="F:metal ion binding"/>
    <property type="evidence" value="ECO:0007669"/>
    <property type="project" value="UniProtKB-KW"/>
</dbReference>
<dbReference type="InterPro" id="IPR001127">
    <property type="entry name" value="PTS_EIIA_1_perm"/>
</dbReference>
<dbReference type="EMBL" id="JADJOT010000008">
    <property type="protein sequence ID" value="MBK7954291.1"/>
    <property type="molecule type" value="Genomic_DNA"/>
</dbReference>
<dbReference type="InterPro" id="IPR011055">
    <property type="entry name" value="Dup_hybrid_motif"/>
</dbReference>
<evidence type="ECO:0000256" key="14">
    <source>
        <dbReference type="SAM" id="Coils"/>
    </source>
</evidence>
<feature type="coiled-coil region" evidence="14">
    <location>
        <begin position="323"/>
        <end position="354"/>
    </location>
</feature>
<keyword evidence="9 18" id="KW-0808">Transferase</keyword>
<dbReference type="CDD" id="cd00367">
    <property type="entry name" value="PTS-HPr_like"/>
    <property type="match status" value="1"/>
</dbReference>
<comment type="cofactor">
    <cofactor evidence="2">
        <name>Mg(2+)</name>
        <dbReference type="ChEBI" id="CHEBI:18420"/>
    </cofactor>
</comment>
<dbReference type="PROSITE" id="PS51350">
    <property type="entry name" value="PTS_HPR_DOM"/>
    <property type="match status" value="1"/>
</dbReference>
<proteinExistence type="inferred from homology"/>
<dbReference type="PRINTS" id="PR01736">
    <property type="entry name" value="PHPHTRNFRASE"/>
</dbReference>
<dbReference type="SUPFAM" id="SSF52009">
    <property type="entry name" value="Phosphohistidine domain"/>
    <property type="match status" value="1"/>
</dbReference>
<keyword evidence="11" id="KW-0479">Metal-binding</keyword>
<keyword evidence="14" id="KW-0175">Coiled coil</keyword>
<dbReference type="InterPro" id="IPR006318">
    <property type="entry name" value="PTS_EI-like"/>
</dbReference>
<comment type="catalytic activity">
    <reaction evidence="1">
        <text>L-histidyl-[protein] + phosphoenolpyruvate = N(pros)-phospho-L-histidyl-[protein] + pyruvate</text>
        <dbReference type="Rhea" id="RHEA:23880"/>
        <dbReference type="Rhea" id="RHEA-COMP:9745"/>
        <dbReference type="Rhea" id="RHEA-COMP:9746"/>
        <dbReference type="ChEBI" id="CHEBI:15361"/>
        <dbReference type="ChEBI" id="CHEBI:29979"/>
        <dbReference type="ChEBI" id="CHEBI:58702"/>
        <dbReference type="ChEBI" id="CHEBI:64837"/>
        <dbReference type="EC" id="2.7.3.9"/>
    </reaction>
</comment>
<dbReference type="PROSITE" id="PS00742">
    <property type="entry name" value="PEP_ENZYMES_2"/>
    <property type="match status" value="1"/>
</dbReference>
<feature type="domain" description="PTS EIIA type-1" evidence="16">
    <location>
        <begin position="22"/>
        <end position="126"/>
    </location>
</feature>
<dbReference type="PROSITE" id="PS00371">
    <property type="entry name" value="PTS_EIIA_TYPE_1_HIS"/>
    <property type="match status" value="1"/>
</dbReference>
<dbReference type="SUPFAM" id="SSF51621">
    <property type="entry name" value="Phosphoenolpyruvate/pyruvate domain"/>
    <property type="match status" value="1"/>
</dbReference>
<dbReference type="InterPro" id="IPR023151">
    <property type="entry name" value="PEP_util_CS"/>
</dbReference>
<dbReference type="EC" id="2.7.3.9" evidence="5"/>
<dbReference type="AlphaFoldDB" id="A0A935T8Y9"/>
<comment type="similarity">
    <text evidence="4">Belongs to the PEP-utilizing enzyme family.</text>
</comment>
<gene>
    <name evidence="18" type="primary">ptsP</name>
    <name evidence="18" type="ORF">IPK02_10190</name>
</gene>
<evidence type="ECO:0000256" key="6">
    <source>
        <dbReference type="ARBA" id="ARBA00022448"/>
    </source>
</evidence>
<evidence type="ECO:0000313" key="18">
    <source>
        <dbReference type="EMBL" id="MBK7954291.1"/>
    </source>
</evidence>
<dbReference type="InterPro" id="IPR008279">
    <property type="entry name" value="PEP-util_enz_mobile_dom"/>
</dbReference>
<dbReference type="InterPro" id="IPR040442">
    <property type="entry name" value="Pyrv_kinase-like_dom_sf"/>
</dbReference>
<protein>
    <recommendedName>
        <fullName evidence="5">phosphoenolpyruvate--protein phosphotransferase</fullName>
        <ecNumber evidence="5">2.7.3.9</ecNumber>
    </recommendedName>
</protein>
<dbReference type="Gene3D" id="1.10.274.10">
    <property type="entry name" value="PtsI, HPr-binding domain"/>
    <property type="match status" value="1"/>
</dbReference>
<dbReference type="Pfam" id="PF00358">
    <property type="entry name" value="PTS_EIIA_1"/>
    <property type="match status" value="1"/>
</dbReference>
<dbReference type="Gene3D" id="2.70.70.10">
    <property type="entry name" value="Glucose Permease (Domain IIA)"/>
    <property type="match status" value="1"/>
</dbReference>
<evidence type="ECO:0000256" key="1">
    <source>
        <dbReference type="ARBA" id="ARBA00000683"/>
    </source>
</evidence>
<keyword evidence="6" id="KW-0813">Transport</keyword>
<evidence type="ECO:0000256" key="5">
    <source>
        <dbReference type="ARBA" id="ARBA00012232"/>
    </source>
</evidence>
<name>A0A935T8Y9_9PROT</name>
<evidence type="ECO:0000256" key="10">
    <source>
        <dbReference type="ARBA" id="ARBA00022683"/>
    </source>
</evidence>
<evidence type="ECO:0000256" key="15">
    <source>
        <dbReference type="SAM" id="MobiDB-lite"/>
    </source>
</evidence>
<dbReference type="Pfam" id="PF00391">
    <property type="entry name" value="PEP-utilizers"/>
    <property type="match status" value="1"/>
</dbReference>
<dbReference type="InterPro" id="IPR000121">
    <property type="entry name" value="PEP_util_C"/>
</dbReference>
<dbReference type="PRINTS" id="PR00107">
    <property type="entry name" value="PHOSPHOCPHPR"/>
</dbReference>
<dbReference type="Gene3D" id="3.30.1340.10">
    <property type="entry name" value="HPr-like"/>
    <property type="match status" value="1"/>
</dbReference>
<keyword evidence="13" id="KW-0460">Magnesium</keyword>
<dbReference type="NCBIfam" id="TIGR00830">
    <property type="entry name" value="PTBA"/>
    <property type="match status" value="1"/>
</dbReference>
<dbReference type="Proteomes" id="UP000706151">
    <property type="component" value="Unassembled WGS sequence"/>
</dbReference>
<dbReference type="PROSITE" id="PS00369">
    <property type="entry name" value="PTS_HPR_HIS"/>
    <property type="match status" value="1"/>
</dbReference>
<dbReference type="PANTHER" id="PTHR46244">
    <property type="entry name" value="PHOSPHOENOLPYRUVATE-PROTEIN PHOSPHOTRANSFERASE"/>
    <property type="match status" value="1"/>
</dbReference>
<dbReference type="PROSITE" id="PS51093">
    <property type="entry name" value="PTS_EIIA_TYPE_1"/>
    <property type="match status" value="1"/>
</dbReference>
<dbReference type="InterPro" id="IPR050499">
    <property type="entry name" value="PEP-utilizing_PTS_enzyme"/>
</dbReference>
<dbReference type="GO" id="GO:0009401">
    <property type="term" value="P:phosphoenolpyruvate-dependent sugar phosphotransferase system"/>
    <property type="evidence" value="ECO:0007669"/>
    <property type="project" value="UniProtKB-KW"/>
</dbReference>
<keyword evidence="7" id="KW-0963">Cytoplasm</keyword>
<evidence type="ECO:0000256" key="13">
    <source>
        <dbReference type="ARBA" id="ARBA00022842"/>
    </source>
</evidence>
<organism evidence="18 19">
    <name type="scientific">Candidatus Accumulibacter affinis</name>
    <dbReference type="NCBI Taxonomy" id="2954384"/>
    <lineage>
        <taxon>Bacteria</taxon>
        <taxon>Pseudomonadati</taxon>
        <taxon>Pseudomonadota</taxon>
        <taxon>Betaproteobacteria</taxon>
        <taxon>Candidatus Accumulibacter</taxon>
    </lineage>
</organism>
<dbReference type="Gene3D" id="3.20.20.60">
    <property type="entry name" value="Phosphoenolpyruvate-binding domains"/>
    <property type="match status" value="1"/>
</dbReference>
<evidence type="ECO:0000256" key="12">
    <source>
        <dbReference type="ARBA" id="ARBA00022777"/>
    </source>
</evidence>
<dbReference type="FunFam" id="2.70.70.10:FF:000001">
    <property type="entry name" value="PTS system glucose-specific IIA component"/>
    <property type="match status" value="1"/>
</dbReference>